<dbReference type="InterPro" id="IPR007278">
    <property type="entry name" value="DUF397"/>
</dbReference>
<dbReference type="Pfam" id="PF04149">
    <property type="entry name" value="DUF397"/>
    <property type="match status" value="1"/>
</dbReference>
<evidence type="ECO:0000259" key="1">
    <source>
        <dbReference type="Pfam" id="PF04149"/>
    </source>
</evidence>
<evidence type="ECO:0000313" key="2">
    <source>
        <dbReference type="EMBL" id="MFG3014376.1"/>
    </source>
</evidence>
<sequence length="70" mass="7078">MTISNASSTGFTWTKSTYSGGQSDCVEVAHGALSAALPVRDSKRTDGPAVVFGGDAWAGFVAGVKRGDVA</sequence>
<accession>A0ABW7BF82</accession>
<name>A0ABW7BF82_9ACTN</name>
<keyword evidence="3" id="KW-1185">Reference proteome</keyword>
<reference evidence="2 3" key="1">
    <citation type="submission" date="2024-10" db="EMBL/GenBank/DDBJ databases">
        <title>The Natural Products Discovery Center: Release of the First 8490 Sequenced Strains for Exploring Actinobacteria Biosynthetic Diversity.</title>
        <authorList>
            <person name="Kalkreuter E."/>
            <person name="Kautsar S.A."/>
            <person name="Yang D."/>
            <person name="Bader C.D."/>
            <person name="Teijaro C.N."/>
            <person name="Fluegel L."/>
            <person name="Davis C.M."/>
            <person name="Simpson J.R."/>
            <person name="Lauterbach L."/>
            <person name="Steele A.D."/>
            <person name="Gui C."/>
            <person name="Meng S."/>
            <person name="Li G."/>
            <person name="Viehrig K."/>
            <person name="Ye F."/>
            <person name="Su P."/>
            <person name="Kiefer A.F."/>
            <person name="Nichols A."/>
            <person name="Cepeda A.J."/>
            <person name="Yan W."/>
            <person name="Fan B."/>
            <person name="Jiang Y."/>
            <person name="Adhikari A."/>
            <person name="Zheng C.-J."/>
            <person name="Schuster L."/>
            <person name="Cowan T.M."/>
            <person name="Smanski M.J."/>
            <person name="Chevrette M.G."/>
            <person name="De Carvalho L.P.S."/>
            <person name="Shen B."/>
        </authorList>
    </citation>
    <scope>NUCLEOTIDE SEQUENCE [LARGE SCALE GENOMIC DNA]</scope>
    <source>
        <strain evidence="2 3">NPDC048320</strain>
    </source>
</reference>
<feature type="domain" description="DUF397" evidence="1">
    <location>
        <begin position="12"/>
        <end position="65"/>
    </location>
</feature>
<protein>
    <submittedName>
        <fullName evidence="2">DUF397 domain-containing protein</fullName>
    </submittedName>
</protein>
<evidence type="ECO:0000313" key="3">
    <source>
        <dbReference type="Proteomes" id="UP001604267"/>
    </source>
</evidence>
<dbReference type="Proteomes" id="UP001604267">
    <property type="component" value="Unassembled WGS sequence"/>
</dbReference>
<organism evidence="2 3">
    <name type="scientific">Streptomyces cinerochromogenes</name>
    <dbReference type="NCBI Taxonomy" id="66422"/>
    <lineage>
        <taxon>Bacteria</taxon>
        <taxon>Bacillati</taxon>
        <taxon>Actinomycetota</taxon>
        <taxon>Actinomycetes</taxon>
        <taxon>Kitasatosporales</taxon>
        <taxon>Streptomycetaceae</taxon>
        <taxon>Streptomyces</taxon>
    </lineage>
</organism>
<comment type="caution">
    <text evidence="2">The sequence shown here is derived from an EMBL/GenBank/DDBJ whole genome shotgun (WGS) entry which is preliminary data.</text>
</comment>
<gene>
    <name evidence="2" type="ORF">ACGFZB_28940</name>
</gene>
<proteinExistence type="predicted"/>
<dbReference type="EMBL" id="JBICYV010000015">
    <property type="protein sequence ID" value="MFG3014376.1"/>
    <property type="molecule type" value="Genomic_DNA"/>
</dbReference>
<dbReference type="RefSeq" id="WP_392821035.1">
    <property type="nucleotide sequence ID" value="NZ_JBICYV010000015.1"/>
</dbReference>